<accession>A0A095SS77</accession>
<dbReference type="SMART" id="SM01360">
    <property type="entry name" value="A2M"/>
    <property type="match status" value="1"/>
</dbReference>
<dbReference type="Pfam" id="PF17973">
    <property type="entry name" value="bMG10"/>
    <property type="match status" value="1"/>
</dbReference>
<dbReference type="eggNOG" id="COG2373">
    <property type="taxonomic scope" value="Bacteria"/>
</dbReference>
<dbReference type="InterPro" id="IPR001599">
    <property type="entry name" value="Macroglobln_a2"/>
</dbReference>
<feature type="domain" description="Alpha-2-macroglobulin bait region" evidence="5">
    <location>
        <begin position="1036"/>
        <end position="1178"/>
    </location>
</feature>
<dbReference type="PANTHER" id="PTHR40094:SF1">
    <property type="entry name" value="UBIQUITIN DOMAIN-CONTAINING PROTEIN"/>
    <property type="match status" value="1"/>
</dbReference>
<dbReference type="Pfam" id="PF11974">
    <property type="entry name" value="bMG3"/>
    <property type="match status" value="1"/>
</dbReference>
<feature type="chain" id="PRO_5001917935" evidence="4">
    <location>
        <begin position="25"/>
        <end position="1897"/>
    </location>
</feature>
<dbReference type="CDD" id="cd02891">
    <property type="entry name" value="A2M_like"/>
    <property type="match status" value="1"/>
</dbReference>
<dbReference type="InterPro" id="IPR021868">
    <property type="entry name" value="Alpha_2_Macroglob_MG3"/>
</dbReference>
<dbReference type="Gene3D" id="1.50.10.20">
    <property type="match status" value="1"/>
</dbReference>
<comment type="caution">
    <text evidence="7">The sequence shown here is derived from an EMBL/GenBank/DDBJ whole genome shotgun (WGS) entry which is preliminary data.</text>
</comment>
<dbReference type="InterPro" id="IPR041246">
    <property type="entry name" value="Bact_MG10"/>
</dbReference>
<dbReference type="SMART" id="SM01359">
    <property type="entry name" value="A2M_N_2"/>
    <property type="match status" value="1"/>
</dbReference>
<feature type="compositionally biased region" description="Acidic residues" evidence="3">
    <location>
        <begin position="512"/>
        <end position="528"/>
    </location>
</feature>
<dbReference type="InterPro" id="IPR011625">
    <property type="entry name" value="A2M_N_BRD"/>
</dbReference>
<name>A0A095SS77_9FLAO</name>
<dbReference type="Pfam" id="PF07703">
    <property type="entry name" value="A2M_BRD"/>
    <property type="match status" value="1"/>
</dbReference>
<dbReference type="InterPro" id="IPR041462">
    <property type="entry name" value="Bact_A2M_MG6"/>
</dbReference>
<proteinExistence type="inferred from homology"/>
<evidence type="ECO:0000259" key="6">
    <source>
        <dbReference type="SMART" id="SM01360"/>
    </source>
</evidence>
<keyword evidence="2 4" id="KW-0732">Signal</keyword>
<dbReference type="InterPro" id="IPR047565">
    <property type="entry name" value="Alpha-macroglob_thiol-ester_cl"/>
</dbReference>
<dbReference type="Pfam" id="PF00207">
    <property type="entry name" value="A2M"/>
    <property type="match status" value="1"/>
</dbReference>
<evidence type="ECO:0000256" key="2">
    <source>
        <dbReference type="ARBA" id="ARBA00022729"/>
    </source>
</evidence>
<dbReference type="Proteomes" id="UP000029554">
    <property type="component" value="Unassembled WGS sequence"/>
</dbReference>
<comment type="similarity">
    <text evidence="1">Belongs to the protease inhibitor I39 (alpha-2-macroglobulin) family. Bacterial alpha-2-macroglobulin subfamily.</text>
</comment>
<dbReference type="Gene3D" id="2.60.40.1930">
    <property type="match status" value="1"/>
</dbReference>
<dbReference type="PANTHER" id="PTHR40094">
    <property type="entry name" value="ALPHA-2-MACROGLOBULIN HOMOLOG"/>
    <property type="match status" value="1"/>
</dbReference>
<dbReference type="InterPro" id="IPR002890">
    <property type="entry name" value="MG2"/>
</dbReference>
<dbReference type="OrthoDB" id="9767116at2"/>
<evidence type="ECO:0000256" key="4">
    <source>
        <dbReference type="SAM" id="SignalP"/>
    </source>
</evidence>
<protein>
    <submittedName>
        <fullName evidence="7">Membrane protein</fullName>
    </submittedName>
</protein>
<evidence type="ECO:0000256" key="1">
    <source>
        <dbReference type="ARBA" id="ARBA00010556"/>
    </source>
</evidence>
<organism evidence="7 8">
    <name type="scientific">Flavobacterium aquatile LMG 4008 = ATCC 11947</name>
    <dbReference type="NCBI Taxonomy" id="1453498"/>
    <lineage>
        <taxon>Bacteria</taxon>
        <taxon>Pseudomonadati</taxon>
        <taxon>Bacteroidota</taxon>
        <taxon>Flavobacteriia</taxon>
        <taxon>Flavobacteriales</taxon>
        <taxon>Flavobacteriaceae</taxon>
        <taxon>Flavobacterium</taxon>
    </lineage>
</organism>
<dbReference type="SUPFAM" id="SSF48239">
    <property type="entry name" value="Terpenoid cyclases/Protein prenyltransferases"/>
    <property type="match status" value="1"/>
</dbReference>
<sequence>MKTSKLIGLFLAIFVLHSCSKKSAADFDSDFSLYKDYISSFSSGFVSVSSDIRVQLAFNKSDWKPNQELDEDLFDISPSVSGKVVALSNNTIAFIPKDKLEQNTLYQITLHLSQINDKTPKELEDFKFSIKTIKQDFIVNTLDLQSYDPDTYYLNGTIKTADNLSFEDAQKLLKATQNGDDLKIIFDKATSTSTEFKFTIDKIKRFDDDSEITIAWDGNDADIEQEGEVKYPIPGKNQFKVLDIKIGDENNQSLLINFSDPLKRDQDFKGLIAIENTNNLKFATMGNVLKVFFSNEAKNSEVDKGNSTETITESVAAAVDSTSVAVDTAAVAVDSVAAYVAPVVEVVEEESNIQSFAGTKLVEVFQGIENEYGYKMKQNYSEKLQFEQIKPAVRLLKSGTILPSSNNLKINFQAANLNAVDVKVYKIYKNNIMQFLQNNELNGTRNLKQVGQSVAKKTIELKQNNLLDYTKWNTYALDISKIVTPEPGAIYRVEFSFKKKYSLYKCGNETSSNEEENDDSEEENEDDVNYSGNNYDYYYYEEDYDYRESLDPCTDYYYYNNTTIGTNILATDLGVIAKRGTDKSVVIAVSDIVSTDPVSGATVTLYNYQQQKIADSSTDGDGMASFQLEKIAYFAIVTKGDQSTYVKLDDELSLSISDFDVSGETLQKGLKGYLYGERGVWRPGDTLFLSFILNDNANKLPENHPIKIRVNDPSGKTVYQSVQKGTALSHYKFIVPTQSSAPTGNWEAVVSVGGARFYKSLKIETIKPNRLKIKNSFNDAVLSTSKNNVNNIQVLWLHGAVAKDLKTEVQAKFSQQVTTFKGFDKYVFDDPTRSFSTEEINIFSGKVDGNGRASIPIKPTLQGQAPGMLKAAFITKVYEQGGDVSTDVASTTYSPYQTYIGVKAPQPNKYGLLETGKTNRFDIVAVSENGKPKSVQNLDVRVYKLESRWWWDASNDNLSNYSSSTSTIAYKNFRVSTDYSGKASVSFVVPENDWGNYLVRVSDPNDGHATGTRVYIDSPYWSARSKNEDGKAATMLRFSTDKEKYAVGETAKIFFPSSEGGRALISVENGTKVVKTLWAKTKKGETSVELPITGEMAPNVYINVTLLQPHASTKNDSPIRMYGIVPIEVVDKNTVLEPQISMPDVLRPEQTVNVKVSEKQGKAMTYTIAVVDEGLLDLTRFKTPNAWDNFYTREALGVRTWDIYDDVIGAYGGKVNQVFAIGGDADLGGGKAKKANRFKPVVMYFGPFELGKGDSKTHQIKLPKYIGSVRTMVVAANKENSAYGMAEKATQVKSPLMVLASLPRKISPSENVTIPVTLFATEKNIKNVTLQIKTNNAVRVLGKASQIVKFTEPDEKMAYFNLSVGNITGIGKVQIIATSGKEKSTYDVEIDVMNPNPVTTTYTDIIIEPNSSKKISWDLFGVTGSNKSKMEVSSVPTVDFSRRLDYLIQYPHGCVEQTTSSVFPQLYLNDVMDLDATYKQRIQKNVTAGIQKLGNFQVANGGFAYWPGNAEADDWGTSYAGHFLIEAEKKGYVLPISFKNKWISYQKKMAKQWRFEKQYGNDFAQAYRLYTLAIAGSADLASMNRLRETVGISNESKLRLAATYAIIKQNSAGLALLSKSMIDEQNEDGYYYYYGSNERNRAMALETLVLLGQKQKAFAMATKLAKNLSSNQWMSTQTTAYGLYAMSKFAQSNGSKGVSVQYTNGGKSVVINTNKTIAQRNLALVSGKNSVTIKNNKNNTIFVRVLNSGILPVGKENVVQNNLTANVVFKDRKGKAISVTKIAQGTEFIAEVTLTNRKNERVDNIALSQILPSGFEIVNTRYTEFGESTSNVADYIDIRDDRANYYFSLRGGETRTFKILLNASYLGKYYLPGLQCEAMYDNEFLARTKGQWVEVVK</sequence>
<dbReference type="STRING" id="1453498.LG45_13340"/>
<dbReference type="EMBL" id="JRHH01000005">
    <property type="protein sequence ID" value="KGD67204.1"/>
    <property type="molecule type" value="Genomic_DNA"/>
</dbReference>
<evidence type="ECO:0000313" key="7">
    <source>
        <dbReference type="EMBL" id="KGD67204.1"/>
    </source>
</evidence>
<dbReference type="SMART" id="SM01419">
    <property type="entry name" value="Thiol-ester_cl"/>
    <property type="match status" value="1"/>
</dbReference>
<dbReference type="Pfam" id="PF17962">
    <property type="entry name" value="bMG6"/>
    <property type="match status" value="1"/>
</dbReference>
<dbReference type="InterPro" id="IPR008930">
    <property type="entry name" value="Terpenoid_cyclase/PrenylTrfase"/>
</dbReference>
<dbReference type="InterPro" id="IPR041203">
    <property type="entry name" value="Bact_A2M_MG5"/>
</dbReference>
<evidence type="ECO:0000256" key="3">
    <source>
        <dbReference type="SAM" id="MobiDB-lite"/>
    </source>
</evidence>
<dbReference type="RefSeq" id="WP_035127855.1">
    <property type="nucleotide sequence ID" value="NZ_JRHH01000005.1"/>
</dbReference>
<dbReference type="InterPro" id="IPR011626">
    <property type="entry name" value="Alpha-macroglobulin_TED"/>
</dbReference>
<feature type="signal peptide" evidence="4">
    <location>
        <begin position="1"/>
        <end position="24"/>
    </location>
</feature>
<feature type="region of interest" description="Disordered" evidence="3">
    <location>
        <begin position="508"/>
        <end position="532"/>
    </location>
</feature>
<evidence type="ECO:0000313" key="8">
    <source>
        <dbReference type="Proteomes" id="UP000029554"/>
    </source>
</evidence>
<feature type="domain" description="Alpha-2-macroglobulin" evidence="6">
    <location>
        <begin position="1241"/>
        <end position="1332"/>
    </location>
</feature>
<dbReference type="Pfam" id="PF07678">
    <property type="entry name" value="TED_complement"/>
    <property type="match status" value="1"/>
</dbReference>
<evidence type="ECO:0000259" key="5">
    <source>
        <dbReference type="SMART" id="SM01359"/>
    </source>
</evidence>
<keyword evidence="8" id="KW-1185">Reference proteome</keyword>
<dbReference type="Pfam" id="PF01835">
    <property type="entry name" value="MG2"/>
    <property type="match status" value="1"/>
</dbReference>
<reference evidence="7 8" key="1">
    <citation type="submission" date="2014-09" db="EMBL/GenBank/DDBJ databases">
        <title>Whole Genome Shotgun of Flavobacterium aquatile LMG 4008.</title>
        <authorList>
            <person name="Gale A.N."/>
            <person name="Pipes S.E."/>
            <person name="Newman J.D."/>
        </authorList>
    </citation>
    <scope>NUCLEOTIDE SEQUENCE [LARGE SCALE GENOMIC DNA]</scope>
    <source>
        <strain evidence="7 8">LMG 4008</strain>
    </source>
</reference>
<dbReference type="GO" id="GO:0005615">
    <property type="term" value="C:extracellular space"/>
    <property type="evidence" value="ECO:0007669"/>
    <property type="project" value="InterPro"/>
</dbReference>
<dbReference type="InterPro" id="IPR051802">
    <property type="entry name" value="YfhM-like"/>
</dbReference>
<dbReference type="Pfam" id="PF17972">
    <property type="entry name" value="bMG5"/>
    <property type="match status" value="1"/>
</dbReference>
<dbReference type="GO" id="GO:0004866">
    <property type="term" value="F:endopeptidase inhibitor activity"/>
    <property type="evidence" value="ECO:0007669"/>
    <property type="project" value="InterPro"/>
</dbReference>
<gene>
    <name evidence="7" type="ORF">LG45_13340</name>
</gene>